<feature type="compositionally biased region" description="Low complexity" evidence="21">
    <location>
        <begin position="245"/>
        <end position="255"/>
    </location>
</feature>
<dbReference type="PANTHER" id="PTHR42705:SF2">
    <property type="entry name" value="BIFUNCTIONAL NON-HOMOLOGOUS END JOINING PROTEIN LIGD"/>
    <property type="match status" value="1"/>
</dbReference>
<evidence type="ECO:0000259" key="22">
    <source>
        <dbReference type="PROSITE" id="PS50160"/>
    </source>
</evidence>
<dbReference type="InterPro" id="IPR012340">
    <property type="entry name" value="NA-bd_OB-fold"/>
</dbReference>
<reference evidence="23 24" key="1">
    <citation type="submission" date="2017-08" db="EMBL/GenBank/DDBJ databases">
        <title>Infants hospitalized years apart are colonized by the same room-sourced microbial strains.</title>
        <authorList>
            <person name="Brooks B."/>
            <person name="Olm M.R."/>
            <person name="Firek B.A."/>
            <person name="Baker R."/>
            <person name="Thomas B.C."/>
            <person name="Morowitz M.J."/>
            <person name="Banfield J.F."/>
        </authorList>
    </citation>
    <scope>NUCLEOTIDE SEQUENCE [LARGE SCALE GENOMIC DNA]</scope>
    <source>
        <strain evidence="23">S2_003_000_R2_4</strain>
    </source>
</reference>
<dbReference type="Gene3D" id="3.30.470.30">
    <property type="entry name" value="DNA ligase/mRNA capping enzyme"/>
    <property type="match status" value="1"/>
</dbReference>
<dbReference type="InterPro" id="IPR014144">
    <property type="entry name" value="LigD_PE_domain"/>
</dbReference>
<dbReference type="InterPro" id="IPR014146">
    <property type="entry name" value="LigD_ligase_dom"/>
</dbReference>
<keyword evidence="15" id="KW-0233">DNA recombination</keyword>
<dbReference type="Pfam" id="PF13298">
    <property type="entry name" value="LigD_N"/>
    <property type="match status" value="1"/>
</dbReference>
<evidence type="ECO:0000256" key="16">
    <source>
        <dbReference type="ARBA" id="ARBA00023204"/>
    </source>
</evidence>
<keyword evidence="13" id="KW-0239">DNA-directed DNA polymerase</keyword>
<keyword evidence="6" id="KW-0540">Nuclease</keyword>
<comment type="cofactor">
    <cofactor evidence="1">
        <name>Mn(2+)</name>
        <dbReference type="ChEBI" id="CHEBI:29035"/>
    </cofactor>
</comment>
<evidence type="ECO:0000256" key="12">
    <source>
        <dbReference type="ARBA" id="ARBA00022840"/>
    </source>
</evidence>
<dbReference type="GO" id="GO:0005524">
    <property type="term" value="F:ATP binding"/>
    <property type="evidence" value="ECO:0007669"/>
    <property type="project" value="UniProtKB-KW"/>
</dbReference>
<accession>A0A2W5VB72</accession>
<keyword evidence="18" id="KW-0511">Multifunctional enzyme</keyword>
<dbReference type="GO" id="GO:0046872">
    <property type="term" value="F:metal ion binding"/>
    <property type="evidence" value="ECO:0007669"/>
    <property type="project" value="UniProtKB-KW"/>
</dbReference>
<dbReference type="Gene3D" id="2.40.50.140">
    <property type="entry name" value="Nucleic acid-binding proteins"/>
    <property type="match status" value="1"/>
</dbReference>
<dbReference type="EC" id="6.5.1.1" evidence="2"/>
<evidence type="ECO:0000256" key="2">
    <source>
        <dbReference type="ARBA" id="ARBA00012727"/>
    </source>
</evidence>
<dbReference type="InterPro" id="IPR012310">
    <property type="entry name" value="DNA_ligase_ATP-dep_cent"/>
</dbReference>
<dbReference type="PANTHER" id="PTHR42705">
    <property type="entry name" value="BIFUNCTIONAL NON-HOMOLOGOUS END JOINING PROTEIN LIGD"/>
    <property type="match status" value="1"/>
</dbReference>
<dbReference type="Gene3D" id="3.30.1490.70">
    <property type="match status" value="1"/>
</dbReference>
<evidence type="ECO:0000256" key="6">
    <source>
        <dbReference type="ARBA" id="ARBA00022722"/>
    </source>
</evidence>
<evidence type="ECO:0000256" key="17">
    <source>
        <dbReference type="ARBA" id="ARBA00023211"/>
    </source>
</evidence>
<keyword evidence="10" id="KW-0378">Hydrolase</keyword>
<comment type="catalytic activity">
    <reaction evidence="20">
        <text>ATP + (deoxyribonucleotide)n-3'-hydroxyl + 5'-phospho-(deoxyribonucleotide)m = (deoxyribonucleotide)n+m + AMP + diphosphate.</text>
        <dbReference type="EC" id="6.5.1.1"/>
    </reaction>
</comment>
<dbReference type="RefSeq" id="WP_304273068.1">
    <property type="nucleotide sequence ID" value="NZ_QFQZ01000002.1"/>
</dbReference>
<evidence type="ECO:0000256" key="8">
    <source>
        <dbReference type="ARBA" id="ARBA00022741"/>
    </source>
</evidence>
<dbReference type="Gene3D" id="3.90.920.10">
    <property type="entry name" value="DNA primase, PRIM domain"/>
    <property type="match status" value="1"/>
</dbReference>
<evidence type="ECO:0000256" key="10">
    <source>
        <dbReference type="ARBA" id="ARBA00022801"/>
    </source>
</evidence>
<keyword evidence="14" id="KW-0238">DNA-binding</keyword>
<dbReference type="Pfam" id="PF21686">
    <property type="entry name" value="LigD_Prim-Pol"/>
    <property type="match status" value="1"/>
</dbReference>
<dbReference type="NCBIfam" id="NF004628">
    <property type="entry name" value="PRK05972.1"/>
    <property type="match status" value="1"/>
</dbReference>
<dbReference type="AlphaFoldDB" id="A0A2W5VB72"/>
<dbReference type="SUPFAM" id="SSF50249">
    <property type="entry name" value="Nucleic acid-binding proteins"/>
    <property type="match status" value="1"/>
</dbReference>
<name>A0A2W5VB72_9CAUL</name>
<evidence type="ECO:0000256" key="15">
    <source>
        <dbReference type="ARBA" id="ARBA00023172"/>
    </source>
</evidence>
<evidence type="ECO:0000256" key="5">
    <source>
        <dbReference type="ARBA" id="ARBA00022695"/>
    </source>
</evidence>
<keyword evidence="12" id="KW-0067">ATP-binding</keyword>
<dbReference type="NCBIfam" id="TIGR02776">
    <property type="entry name" value="NHEJ_ligase_prk"/>
    <property type="match status" value="1"/>
</dbReference>
<dbReference type="CDD" id="cd07971">
    <property type="entry name" value="OBF_DNA_ligase_LigD"/>
    <property type="match status" value="1"/>
</dbReference>
<feature type="region of interest" description="Disordered" evidence="21">
    <location>
        <begin position="225"/>
        <end position="258"/>
    </location>
</feature>
<dbReference type="GO" id="GO:0003910">
    <property type="term" value="F:DNA ligase (ATP) activity"/>
    <property type="evidence" value="ECO:0007669"/>
    <property type="project" value="UniProtKB-EC"/>
</dbReference>
<proteinExistence type="predicted"/>
<sequence>MAARKLAAYEAKRDFEKTAEPSGKVAVAASDRARFVIQKHDATRLHYDLRLEHEGVFLSWAVTKGPSRDPHDRRLAVHVEDHPLAYGDFEGTIPKGQYGGGTVMLWDRGWWAPEPGFDLAKGLKKGEIKMVFAGERMKGGYVLVRINNDKFAKGGSSGKRENWLLIKHRDEFAIEGDLDFLEDMSFSIASGRTMEAIAAGKGKKPTPFMTAKGPASDAVWHSNRSLEGSAEQVAEETDAPKGRGAKAAAKAQAPRKVARKTAAMPDFVPPQLCKLVDRPPGGGDWAHEIKFDGYRMQMRIKGGKATLRTRAGLDWSGKFAQLIKDGAALPDALIDGEVVALDADGAPSFAGLQAALAEEKTDDLIFFAFDLLYAAGEDLTGLPLSERKVRLKALLPDDGDRLRYVEHFQSGGEAVLQSACRMSLEGVVSKKLDAPYRSGKPGTWTKAKCRAGHEVVIGGWTTTGDAFRSLIVGVYRDGDLVHVGRVGTGYGRDKVARLLPRLKAAERKTSPFTGKGAPRDGANIHWVDPVLVAEIEFAGFTGDGSVRQASFKGLREDKPAQAVEAEAPAPAEEIALAEPKAAAPRRAGGKASVRGVAISNPDKPMWPDAGDGTPGTKLELAEYFEAVGDWMLGHVKGRPCSVIRMPDGIDGEKFFQRHSGKGVSALIDEMVVSGDRKPYLVFNTVESLVAAAQWGATELHPWNCRPGEQDVPGRLVFDLDPAPDVSFDVVVEGAREIRDRLEALGLAPFCKTTGGKGLHVVTPLKPTKVDWDTAKAFAREVCAQMAADSPDQYLLNMSKKERGGKIFLDYLRNDRMSTAVAPLSPRGRPGAPVSWPVAWTQVRKGLDPKRFNIRSAPGLLKSLDAWDAYAESERDLEAAIRKLAKP</sequence>
<keyword evidence="5" id="KW-0548">Nucleotidyltransferase</keyword>
<dbReference type="Pfam" id="PF01068">
    <property type="entry name" value="DNA_ligase_A_M"/>
    <property type="match status" value="1"/>
</dbReference>
<keyword evidence="16" id="KW-0234">DNA repair</keyword>
<dbReference type="NCBIfam" id="TIGR02779">
    <property type="entry name" value="NHEJ_ligase_lig"/>
    <property type="match status" value="1"/>
</dbReference>
<feature type="domain" description="ATP-dependent DNA ligase family profile" evidence="22">
    <location>
        <begin position="357"/>
        <end position="491"/>
    </location>
</feature>
<keyword evidence="11" id="KW-0269">Exonuclease</keyword>
<keyword evidence="7" id="KW-0479">Metal-binding</keyword>
<dbReference type="NCBIfam" id="TIGR02777">
    <property type="entry name" value="LigD_PE_dom"/>
    <property type="match status" value="1"/>
</dbReference>
<dbReference type="GO" id="GO:0003677">
    <property type="term" value="F:DNA binding"/>
    <property type="evidence" value="ECO:0007669"/>
    <property type="project" value="UniProtKB-KW"/>
</dbReference>
<evidence type="ECO:0000256" key="21">
    <source>
        <dbReference type="SAM" id="MobiDB-lite"/>
    </source>
</evidence>
<evidence type="ECO:0000256" key="3">
    <source>
        <dbReference type="ARBA" id="ARBA00022598"/>
    </source>
</evidence>
<organism evidence="23 24">
    <name type="scientific">Caulobacter segnis</name>
    <dbReference type="NCBI Taxonomy" id="88688"/>
    <lineage>
        <taxon>Bacteria</taxon>
        <taxon>Pseudomonadati</taxon>
        <taxon>Pseudomonadota</taxon>
        <taxon>Alphaproteobacteria</taxon>
        <taxon>Caulobacterales</taxon>
        <taxon>Caulobacteraceae</taxon>
        <taxon>Caulobacter</taxon>
    </lineage>
</organism>
<evidence type="ECO:0000256" key="9">
    <source>
        <dbReference type="ARBA" id="ARBA00022763"/>
    </source>
</evidence>
<keyword evidence="3 23" id="KW-0436">Ligase</keyword>
<evidence type="ECO:0000313" key="24">
    <source>
        <dbReference type="Proteomes" id="UP000249393"/>
    </source>
</evidence>
<gene>
    <name evidence="23" type="primary">ligD</name>
    <name evidence="23" type="ORF">DI526_01140</name>
</gene>
<dbReference type="InterPro" id="IPR052171">
    <property type="entry name" value="NHEJ_LigD"/>
</dbReference>
<keyword evidence="8" id="KW-0547">Nucleotide-binding</keyword>
<keyword evidence="9" id="KW-0227">DNA damage</keyword>
<comment type="caution">
    <text evidence="23">The sequence shown here is derived from an EMBL/GenBank/DDBJ whole genome shotgun (WGS) entry which is preliminary data.</text>
</comment>
<evidence type="ECO:0000256" key="14">
    <source>
        <dbReference type="ARBA" id="ARBA00023125"/>
    </source>
</evidence>
<dbReference type="InterPro" id="IPR012309">
    <property type="entry name" value="DNA_ligase_ATP-dep_C"/>
</dbReference>
<dbReference type="SUPFAM" id="SSF56091">
    <property type="entry name" value="DNA ligase/mRNA capping enzyme, catalytic domain"/>
    <property type="match status" value="1"/>
</dbReference>
<evidence type="ECO:0000256" key="19">
    <source>
        <dbReference type="ARBA" id="ARBA00029943"/>
    </source>
</evidence>
<evidence type="ECO:0000256" key="4">
    <source>
        <dbReference type="ARBA" id="ARBA00022679"/>
    </source>
</evidence>
<evidence type="ECO:0000313" key="23">
    <source>
        <dbReference type="EMBL" id="PZR37149.1"/>
    </source>
</evidence>
<evidence type="ECO:0000256" key="7">
    <source>
        <dbReference type="ARBA" id="ARBA00022723"/>
    </source>
</evidence>
<keyword evidence="17" id="KW-0464">Manganese</keyword>
<dbReference type="GO" id="GO:0004527">
    <property type="term" value="F:exonuclease activity"/>
    <property type="evidence" value="ECO:0007669"/>
    <property type="project" value="UniProtKB-KW"/>
</dbReference>
<dbReference type="Proteomes" id="UP000249393">
    <property type="component" value="Unassembled WGS sequence"/>
</dbReference>
<evidence type="ECO:0000256" key="18">
    <source>
        <dbReference type="ARBA" id="ARBA00023268"/>
    </source>
</evidence>
<dbReference type="GO" id="GO:0006310">
    <property type="term" value="P:DNA recombination"/>
    <property type="evidence" value="ECO:0007669"/>
    <property type="project" value="UniProtKB-KW"/>
</dbReference>
<dbReference type="CDD" id="cd07906">
    <property type="entry name" value="Adenylation_DNA_ligase_LigD_LigC"/>
    <property type="match status" value="1"/>
</dbReference>
<dbReference type="NCBIfam" id="TIGR02778">
    <property type="entry name" value="ligD_pol"/>
    <property type="match status" value="1"/>
</dbReference>
<dbReference type="EMBL" id="QFQZ01000002">
    <property type="protein sequence ID" value="PZR37149.1"/>
    <property type="molecule type" value="Genomic_DNA"/>
</dbReference>
<dbReference type="InterPro" id="IPR014145">
    <property type="entry name" value="LigD_pol_dom"/>
</dbReference>
<dbReference type="Pfam" id="PF04679">
    <property type="entry name" value="DNA_ligase_A_C"/>
    <property type="match status" value="1"/>
</dbReference>
<evidence type="ECO:0000256" key="1">
    <source>
        <dbReference type="ARBA" id="ARBA00001936"/>
    </source>
</evidence>
<dbReference type="GO" id="GO:0003887">
    <property type="term" value="F:DNA-directed DNA polymerase activity"/>
    <property type="evidence" value="ECO:0007669"/>
    <property type="project" value="UniProtKB-KW"/>
</dbReference>
<keyword evidence="4" id="KW-0808">Transferase</keyword>
<dbReference type="GO" id="GO:0006281">
    <property type="term" value="P:DNA repair"/>
    <property type="evidence" value="ECO:0007669"/>
    <property type="project" value="UniProtKB-KW"/>
</dbReference>
<evidence type="ECO:0000256" key="20">
    <source>
        <dbReference type="ARBA" id="ARBA00034003"/>
    </source>
</evidence>
<dbReference type="InterPro" id="IPR014143">
    <property type="entry name" value="NHEJ_ligase_prk"/>
</dbReference>
<evidence type="ECO:0000256" key="11">
    <source>
        <dbReference type="ARBA" id="ARBA00022839"/>
    </source>
</evidence>
<dbReference type="PROSITE" id="PS50160">
    <property type="entry name" value="DNA_LIGASE_A3"/>
    <property type="match status" value="1"/>
</dbReference>
<evidence type="ECO:0000256" key="13">
    <source>
        <dbReference type="ARBA" id="ARBA00022932"/>
    </source>
</evidence>
<protein>
    <recommendedName>
        <fullName evidence="2">DNA ligase (ATP)</fullName>
        <ecNumber evidence="2">6.5.1.1</ecNumber>
    </recommendedName>
    <alternativeName>
        <fullName evidence="19">NHEJ DNA polymerase</fullName>
    </alternativeName>
</protein>